<dbReference type="GeneID" id="66893231"/>
<proteinExistence type="predicted"/>
<dbReference type="Proteomes" id="UP000001426">
    <property type="component" value="Chromosome"/>
</dbReference>
<reference evidence="2" key="1">
    <citation type="submission" date="2003-07" db="EMBL/GenBank/DDBJ databases">
        <authorList>
            <consortium name="Rhodopseudomonas genome consortium"/>
            <person name="Larimer F."/>
            <person name="Harwood C."/>
        </authorList>
    </citation>
    <scope>NUCLEOTIDE SEQUENCE</scope>
    <source>
        <strain evidence="2">CGA009</strain>
    </source>
</reference>
<sequence>MPLQNRVTPFGEIVAVAARGMFTGNRGIIHDPATKTLLKRRWSSHAWIACTCEFRGRRRDVMATRSWTELFFLDEATALAAGHRPCYYCRRTDANAFAATWAHGNGLAGVSAKQIDITLHRERLDGRTKRLHPLPCPIDELPDGSMVADVTPDDAGVRDGTCTGTVYLFTRGGLLRWSFEGYQPVEVAVIEGLQDRLFLLTPPSTLRALEAGYQPALHSSARAN</sequence>
<dbReference type="KEGG" id="rpa:TX73_011250"/>
<organism evidence="1">
    <name type="scientific">Rhodopseudomonas palustris (strain ATCC BAA-98 / CGA009)</name>
    <dbReference type="NCBI Taxonomy" id="258594"/>
    <lineage>
        <taxon>Bacteria</taxon>
        <taxon>Pseudomonadati</taxon>
        <taxon>Pseudomonadota</taxon>
        <taxon>Alphaproteobacteria</taxon>
        <taxon>Hyphomicrobiales</taxon>
        <taxon>Nitrobacteraceae</taxon>
        <taxon>Rhodopseudomonas</taxon>
    </lineage>
</organism>
<accession>Q6N7S6</accession>
<dbReference type="EMBL" id="CP116810">
    <property type="protein sequence ID" value="WCL92335.1"/>
    <property type="molecule type" value="Genomic_DNA"/>
</dbReference>
<evidence type="ECO:0000313" key="1">
    <source>
        <dbReference type="EMBL" id="CAE27621.1"/>
    </source>
</evidence>
<dbReference type="AlphaFoldDB" id="Q6N7S6"/>
<evidence type="ECO:0000313" key="3">
    <source>
        <dbReference type="Proteomes" id="UP000001426"/>
    </source>
</evidence>
<reference evidence="1 3" key="2">
    <citation type="journal article" date="2004" name="Nat. Biotechnol.">
        <title>Complete genome sequence of the metabolically versatile photosynthetic bacterium Rhodopseudomonas palustris.</title>
        <authorList>
            <person name="Larimer F.W."/>
            <person name="Chain P."/>
            <person name="Hauser L."/>
            <person name="Lamerdin J."/>
            <person name="Malfatti S."/>
            <person name="Do L."/>
            <person name="Land M.L."/>
            <person name="Pelletier D.A."/>
            <person name="Beatty J.T."/>
            <person name="Lang A.S."/>
            <person name="Tabita F.R."/>
            <person name="Gibson J.L."/>
            <person name="Hanson T.E."/>
            <person name="Bobst C."/>
            <person name="Torres J.L."/>
            <person name="Peres C."/>
            <person name="Harrison F.H."/>
            <person name="Gibson J."/>
            <person name="Harwood C.S."/>
        </authorList>
    </citation>
    <scope>NUCLEOTIDE SEQUENCE [LARGE SCALE GENOMIC DNA]</scope>
    <source>
        <strain evidence="3">ATCC BAA-98 / CGA009</strain>
        <strain evidence="1">CGA009</strain>
    </source>
</reference>
<reference evidence="2" key="3">
    <citation type="submission" date="2022-12" db="EMBL/GenBank/DDBJ databases">
        <title>Complete genome sequence of Rhodopseudomonas palustris CGA0092 and corrections to the R. palustris CGA009 genome sequence.</title>
        <authorList>
            <person name="Mazny B.R."/>
            <person name="Sheff O.F."/>
            <person name="LaSarre B."/>
            <person name="McKinlay A."/>
            <person name="McKinlay J.B."/>
        </authorList>
    </citation>
    <scope>NUCLEOTIDE SEQUENCE</scope>
    <source>
        <strain evidence="2">CGA009</strain>
    </source>
</reference>
<protein>
    <submittedName>
        <fullName evidence="1">Uncharacterized protein</fullName>
    </submittedName>
</protein>
<dbReference type="HOGENOM" id="CLU_097546_0_0_5"/>
<name>Q6N7S6_RHOPA</name>
<dbReference type="RefSeq" id="WP_011157735.1">
    <property type="nucleotide sequence ID" value="NZ_CP116810.1"/>
</dbReference>
<dbReference type="EMBL" id="BX572600">
    <property type="protein sequence ID" value="CAE27621.1"/>
    <property type="molecule type" value="Genomic_DNA"/>
</dbReference>
<dbReference type="eggNOG" id="ENOG5031E6R">
    <property type="taxonomic scope" value="Bacteria"/>
</dbReference>
<keyword evidence="3" id="KW-1185">Reference proteome</keyword>
<evidence type="ECO:0000313" key="2">
    <source>
        <dbReference type="EMBL" id="WCL92335.1"/>
    </source>
</evidence>
<dbReference type="STRING" id="258594.RPA2180"/>
<gene>
    <name evidence="1" type="ordered locus">RPA2180</name>
    <name evidence="2" type="ORF">TX73_011250</name>
</gene>